<keyword evidence="1" id="KW-0472">Membrane</keyword>
<feature type="transmembrane region" description="Helical" evidence="1">
    <location>
        <begin position="87"/>
        <end position="104"/>
    </location>
</feature>
<keyword evidence="1" id="KW-1133">Transmembrane helix</keyword>
<feature type="transmembrane region" description="Helical" evidence="1">
    <location>
        <begin position="110"/>
        <end position="126"/>
    </location>
</feature>
<accession>A0A0Z8DW44</accession>
<dbReference type="EMBL" id="JANJPK010000023">
    <property type="protein sequence ID" value="MCR1233108.1"/>
    <property type="molecule type" value="Genomic_DNA"/>
</dbReference>
<protein>
    <submittedName>
        <fullName evidence="2">Uncharacterized protein</fullName>
    </submittedName>
</protein>
<dbReference type="AlphaFoldDB" id="A0A0Z8DW44"/>
<sequence length="128" mass="15316">MEYIEEYVDKPMKLILITVFEFIISWLIYTFKHNQEIISIRQQKLGALLEAFKIVQVEGYYIHLLFGLLWAVVLIAFIFWGFRERKFIASLIYIFYLIIFWWIFWDPIVTTFLTISIAGGLIVMSMDS</sequence>
<feature type="transmembrane region" description="Helical" evidence="1">
    <location>
        <begin position="60"/>
        <end position="80"/>
    </location>
</feature>
<dbReference type="RefSeq" id="WP_044680228.1">
    <property type="nucleotide sequence ID" value="NZ_CEGO01000014.1"/>
</dbReference>
<evidence type="ECO:0000313" key="3">
    <source>
        <dbReference type="Proteomes" id="UP001206089"/>
    </source>
</evidence>
<feature type="transmembrane region" description="Helical" evidence="1">
    <location>
        <begin position="12"/>
        <end position="29"/>
    </location>
</feature>
<proteinExistence type="predicted"/>
<dbReference type="Proteomes" id="UP001206089">
    <property type="component" value="Unassembled WGS sequence"/>
</dbReference>
<reference evidence="2" key="1">
    <citation type="submission" date="2022-07" db="EMBL/GenBank/DDBJ databases">
        <authorList>
            <person name="Peng Z."/>
        </authorList>
    </citation>
    <scope>NUCLEOTIDE SEQUENCE</scope>
    <source>
        <strain evidence="2">2022WUSS069</strain>
    </source>
</reference>
<evidence type="ECO:0000256" key="1">
    <source>
        <dbReference type="SAM" id="Phobius"/>
    </source>
</evidence>
<comment type="caution">
    <text evidence="2">The sequence shown here is derived from an EMBL/GenBank/DDBJ whole genome shotgun (WGS) entry which is preliminary data.</text>
</comment>
<organism evidence="2 3">
    <name type="scientific">Streptococcus suis</name>
    <dbReference type="NCBI Taxonomy" id="1307"/>
    <lineage>
        <taxon>Bacteria</taxon>
        <taxon>Bacillati</taxon>
        <taxon>Bacillota</taxon>
        <taxon>Bacilli</taxon>
        <taxon>Lactobacillales</taxon>
        <taxon>Streptococcaceae</taxon>
        <taxon>Streptococcus</taxon>
    </lineage>
</organism>
<keyword evidence="1" id="KW-0812">Transmembrane</keyword>
<name>A0A0Z8DW44_STRSU</name>
<gene>
    <name evidence="2" type="ORF">NQD44_08325</name>
</gene>
<evidence type="ECO:0000313" key="2">
    <source>
        <dbReference type="EMBL" id="MCR1233108.1"/>
    </source>
</evidence>